<evidence type="ECO:0000256" key="2">
    <source>
        <dbReference type="ARBA" id="ARBA00023015"/>
    </source>
</evidence>
<feature type="domain" description="RNA polymerase sigma factor 70 region 4 type 2" evidence="6">
    <location>
        <begin position="115"/>
        <end position="165"/>
    </location>
</feature>
<dbReference type="InterPro" id="IPR013324">
    <property type="entry name" value="RNA_pol_sigma_r3/r4-like"/>
</dbReference>
<sequence>MKVTNKDYEKMEELYELYEHKIYYVAYSILNNIQQAEDAVQETFITLYKNLEKLHSLNTQELKRYILRIAKNKAIDSYRKNKRHEIFLEEYQRESTEVADENIEEWEQRLMSEVQIDTLLKELNESNRQVFKYKVFYNLTYQEISNVMGINEANVRKQFERARKRVQSIIGGIQNDEFKELQRNV</sequence>
<dbReference type="Proteomes" id="UP000175706">
    <property type="component" value="Unassembled WGS sequence"/>
</dbReference>
<evidence type="ECO:0000256" key="1">
    <source>
        <dbReference type="ARBA" id="ARBA00010641"/>
    </source>
</evidence>
<dbReference type="Pfam" id="PF04542">
    <property type="entry name" value="Sigma70_r2"/>
    <property type="match status" value="1"/>
</dbReference>
<evidence type="ECO:0000256" key="3">
    <source>
        <dbReference type="ARBA" id="ARBA00023082"/>
    </source>
</evidence>
<dbReference type="PATRIC" id="fig|86662.25.peg.589"/>
<comment type="similarity">
    <text evidence="1">Belongs to the sigma-70 factor family. ECF subfamily.</text>
</comment>
<dbReference type="InterPro" id="IPR039425">
    <property type="entry name" value="RNA_pol_sigma-70-like"/>
</dbReference>
<dbReference type="GO" id="GO:0006352">
    <property type="term" value="P:DNA-templated transcription initiation"/>
    <property type="evidence" value="ECO:0007669"/>
    <property type="project" value="InterPro"/>
</dbReference>
<dbReference type="Gene3D" id="1.10.1740.10">
    <property type="match status" value="1"/>
</dbReference>
<dbReference type="AlphaFoldDB" id="A0A1E8BDB4"/>
<dbReference type="InterPro" id="IPR036388">
    <property type="entry name" value="WH-like_DNA-bd_sf"/>
</dbReference>
<dbReference type="GO" id="GO:0003677">
    <property type="term" value="F:DNA binding"/>
    <property type="evidence" value="ECO:0007669"/>
    <property type="project" value="InterPro"/>
</dbReference>
<name>A0A1E8BDB4_BACMY</name>
<keyword evidence="2" id="KW-0805">Transcription regulation</keyword>
<keyword evidence="4" id="KW-0804">Transcription</keyword>
<dbReference type="PANTHER" id="PTHR43133:SF60">
    <property type="entry name" value="RNA POLYMERASE SIGMA FACTOR SIGV"/>
    <property type="match status" value="1"/>
</dbReference>
<organism evidence="7 8">
    <name type="scientific">Bacillus mycoides</name>
    <dbReference type="NCBI Taxonomy" id="1405"/>
    <lineage>
        <taxon>Bacteria</taxon>
        <taxon>Bacillati</taxon>
        <taxon>Bacillota</taxon>
        <taxon>Bacilli</taxon>
        <taxon>Bacillales</taxon>
        <taxon>Bacillaceae</taxon>
        <taxon>Bacillus</taxon>
        <taxon>Bacillus cereus group</taxon>
    </lineage>
</organism>
<dbReference type="SUPFAM" id="SSF88659">
    <property type="entry name" value="Sigma3 and sigma4 domains of RNA polymerase sigma factors"/>
    <property type="match status" value="1"/>
</dbReference>
<evidence type="ECO:0000313" key="7">
    <source>
        <dbReference type="EMBL" id="OFD84543.1"/>
    </source>
</evidence>
<protein>
    <submittedName>
        <fullName evidence="7">RNA polymerase sigma factor</fullName>
    </submittedName>
</protein>
<comment type="caution">
    <text evidence="7">The sequence shown here is derived from an EMBL/GenBank/DDBJ whole genome shotgun (WGS) entry which is preliminary data.</text>
</comment>
<dbReference type="NCBIfam" id="TIGR02937">
    <property type="entry name" value="sigma70-ECF"/>
    <property type="match status" value="1"/>
</dbReference>
<dbReference type="InterPro" id="IPR013249">
    <property type="entry name" value="RNA_pol_sigma70_r4_t2"/>
</dbReference>
<dbReference type="GO" id="GO:0016987">
    <property type="term" value="F:sigma factor activity"/>
    <property type="evidence" value="ECO:0007669"/>
    <property type="project" value="UniProtKB-KW"/>
</dbReference>
<gene>
    <name evidence="7" type="ORF">BWGOE8_06190</name>
</gene>
<feature type="domain" description="RNA polymerase sigma-70 region 2" evidence="5">
    <location>
        <begin position="14"/>
        <end position="83"/>
    </location>
</feature>
<evidence type="ECO:0000256" key="4">
    <source>
        <dbReference type="ARBA" id="ARBA00023163"/>
    </source>
</evidence>
<reference evidence="7 8" key="1">
    <citation type="submission" date="2016-05" db="EMBL/GenBank/DDBJ databases">
        <title>Bacillus thuringiensis and Bacillus weihenstephanensis as novel biocontrol agents of wilt causing Verticillium species.</title>
        <authorList>
            <person name="Hollensteiner J."/>
            <person name="Wemheuer F."/>
            <person name="Harting R."/>
            <person name="Kolarzyk A."/>
            <person name="Diaz-Valerio S."/>
            <person name="Poehlein A."/>
            <person name="Brzuszkiewicz E."/>
            <person name="Nesemann K."/>
            <person name="Braus-Stromeyer S."/>
            <person name="Braus G."/>
            <person name="Daniel R."/>
            <person name="Liesegang H."/>
        </authorList>
    </citation>
    <scope>NUCLEOTIDE SEQUENCE [LARGE SCALE GENOMIC DNA]</scope>
    <source>
        <strain evidence="7 8">GOE8</strain>
    </source>
</reference>
<dbReference type="InterPro" id="IPR007627">
    <property type="entry name" value="RNA_pol_sigma70_r2"/>
</dbReference>
<evidence type="ECO:0000259" key="5">
    <source>
        <dbReference type="Pfam" id="PF04542"/>
    </source>
</evidence>
<dbReference type="RefSeq" id="WP_070140876.1">
    <property type="nucleotide sequence ID" value="NZ_LXLT01000010.1"/>
</dbReference>
<keyword evidence="3" id="KW-0731">Sigma factor</keyword>
<dbReference type="Gene3D" id="1.10.10.10">
    <property type="entry name" value="Winged helix-like DNA-binding domain superfamily/Winged helix DNA-binding domain"/>
    <property type="match status" value="1"/>
</dbReference>
<evidence type="ECO:0000259" key="6">
    <source>
        <dbReference type="Pfam" id="PF08281"/>
    </source>
</evidence>
<dbReference type="InterPro" id="IPR013325">
    <property type="entry name" value="RNA_pol_sigma_r2"/>
</dbReference>
<dbReference type="SUPFAM" id="SSF88946">
    <property type="entry name" value="Sigma2 domain of RNA polymerase sigma factors"/>
    <property type="match status" value="1"/>
</dbReference>
<dbReference type="CDD" id="cd06171">
    <property type="entry name" value="Sigma70_r4"/>
    <property type="match status" value="1"/>
</dbReference>
<proteinExistence type="inferred from homology"/>
<dbReference type="NCBIfam" id="NF009194">
    <property type="entry name" value="PRK12542.1"/>
    <property type="match status" value="1"/>
</dbReference>
<dbReference type="EMBL" id="LXLT01000010">
    <property type="protein sequence ID" value="OFD84543.1"/>
    <property type="molecule type" value="Genomic_DNA"/>
</dbReference>
<evidence type="ECO:0000313" key="8">
    <source>
        <dbReference type="Proteomes" id="UP000175706"/>
    </source>
</evidence>
<accession>A0A1E8BDB4</accession>
<dbReference type="InterPro" id="IPR014284">
    <property type="entry name" value="RNA_pol_sigma-70_dom"/>
</dbReference>
<dbReference type="Pfam" id="PF08281">
    <property type="entry name" value="Sigma70_r4_2"/>
    <property type="match status" value="1"/>
</dbReference>
<dbReference type="PANTHER" id="PTHR43133">
    <property type="entry name" value="RNA POLYMERASE ECF-TYPE SIGMA FACTO"/>
    <property type="match status" value="1"/>
</dbReference>